<dbReference type="AlphaFoldDB" id="X1UKS5"/>
<protein>
    <submittedName>
        <fullName evidence="1">Uncharacterized protein</fullName>
    </submittedName>
</protein>
<gene>
    <name evidence="1" type="ORF">S12H4_37588</name>
</gene>
<comment type="caution">
    <text evidence="1">The sequence shown here is derived from an EMBL/GenBank/DDBJ whole genome shotgun (WGS) entry which is preliminary data.</text>
</comment>
<dbReference type="EMBL" id="BARW01022543">
    <property type="protein sequence ID" value="GAJ00471.1"/>
    <property type="molecule type" value="Genomic_DNA"/>
</dbReference>
<evidence type="ECO:0000313" key="1">
    <source>
        <dbReference type="EMBL" id="GAJ00471.1"/>
    </source>
</evidence>
<sequence>MMIAKAIPLDLGKDMPKEAREGLSVFMQAIIGSMSRLMQTAGDLSTLGNFCAAYPKPKLELMPKVFPSKKE</sequence>
<reference evidence="1" key="1">
    <citation type="journal article" date="2014" name="Front. Microbiol.">
        <title>High frequency of phylogenetically diverse reductive dehalogenase-homologous genes in deep subseafloor sedimentary metagenomes.</title>
        <authorList>
            <person name="Kawai M."/>
            <person name="Futagami T."/>
            <person name="Toyoda A."/>
            <person name="Takaki Y."/>
            <person name="Nishi S."/>
            <person name="Hori S."/>
            <person name="Arai W."/>
            <person name="Tsubouchi T."/>
            <person name="Morono Y."/>
            <person name="Uchiyama I."/>
            <person name="Ito T."/>
            <person name="Fujiyama A."/>
            <person name="Inagaki F."/>
            <person name="Takami H."/>
        </authorList>
    </citation>
    <scope>NUCLEOTIDE SEQUENCE</scope>
    <source>
        <strain evidence="1">Expedition CK06-06</strain>
    </source>
</reference>
<proteinExistence type="predicted"/>
<accession>X1UKS5</accession>
<name>X1UKS5_9ZZZZ</name>
<organism evidence="1">
    <name type="scientific">marine sediment metagenome</name>
    <dbReference type="NCBI Taxonomy" id="412755"/>
    <lineage>
        <taxon>unclassified sequences</taxon>
        <taxon>metagenomes</taxon>
        <taxon>ecological metagenomes</taxon>
    </lineage>
</organism>